<dbReference type="InterPro" id="IPR001254">
    <property type="entry name" value="Trypsin_dom"/>
</dbReference>
<dbReference type="SMART" id="SM00020">
    <property type="entry name" value="Tryp_SPc"/>
    <property type="match status" value="1"/>
</dbReference>
<protein>
    <submittedName>
        <fullName evidence="10">GG12412</fullName>
    </submittedName>
</protein>
<reference evidence="10 11" key="1">
    <citation type="journal article" date="2007" name="Nature">
        <title>Evolution of genes and genomes on the Drosophila phylogeny.</title>
        <authorList>
            <consortium name="Drosophila 12 Genomes Consortium"/>
            <person name="Clark A.G."/>
            <person name="Eisen M.B."/>
            <person name="Smith D.R."/>
            <person name="Bergman C.M."/>
            <person name="Oliver B."/>
            <person name="Markow T.A."/>
            <person name="Kaufman T.C."/>
            <person name="Kellis M."/>
            <person name="Gelbart W."/>
            <person name="Iyer V.N."/>
            <person name="Pollard D.A."/>
            <person name="Sackton T.B."/>
            <person name="Larracuente A.M."/>
            <person name="Singh N.D."/>
            <person name="Abad J.P."/>
            <person name="Abt D.N."/>
            <person name="Adryan B."/>
            <person name="Aguade M."/>
            <person name="Akashi H."/>
            <person name="Anderson W.W."/>
            <person name="Aquadro C.F."/>
            <person name="Ardell D.H."/>
            <person name="Arguello R."/>
            <person name="Artieri C.G."/>
            <person name="Barbash D.A."/>
            <person name="Barker D."/>
            <person name="Barsanti P."/>
            <person name="Batterham P."/>
            <person name="Batzoglou S."/>
            <person name="Begun D."/>
            <person name="Bhutkar A."/>
            <person name="Blanco E."/>
            <person name="Bosak S.A."/>
            <person name="Bradley R.K."/>
            <person name="Brand A.D."/>
            <person name="Brent M.R."/>
            <person name="Brooks A.N."/>
            <person name="Brown R.H."/>
            <person name="Butlin R.K."/>
            <person name="Caggese C."/>
            <person name="Calvi B.R."/>
            <person name="Bernardo de Carvalho A."/>
            <person name="Caspi A."/>
            <person name="Castrezana S."/>
            <person name="Celniker S.E."/>
            <person name="Chang J.L."/>
            <person name="Chapple C."/>
            <person name="Chatterji S."/>
            <person name="Chinwalla A."/>
            <person name="Civetta A."/>
            <person name="Clifton S.W."/>
            <person name="Comeron J.M."/>
            <person name="Costello J.C."/>
            <person name="Coyne J.A."/>
            <person name="Daub J."/>
            <person name="David R.G."/>
            <person name="Delcher A.L."/>
            <person name="Delehaunty K."/>
            <person name="Do C.B."/>
            <person name="Ebling H."/>
            <person name="Edwards K."/>
            <person name="Eickbush T."/>
            <person name="Evans J.D."/>
            <person name="Filipski A."/>
            <person name="Findeiss S."/>
            <person name="Freyhult E."/>
            <person name="Fulton L."/>
            <person name="Fulton R."/>
            <person name="Garcia A.C."/>
            <person name="Gardiner A."/>
            <person name="Garfield D.A."/>
            <person name="Garvin B.E."/>
            <person name="Gibson G."/>
            <person name="Gilbert D."/>
            <person name="Gnerre S."/>
            <person name="Godfrey J."/>
            <person name="Good R."/>
            <person name="Gotea V."/>
            <person name="Gravely B."/>
            <person name="Greenberg A.J."/>
            <person name="Griffiths-Jones S."/>
            <person name="Gross S."/>
            <person name="Guigo R."/>
            <person name="Gustafson E.A."/>
            <person name="Haerty W."/>
            <person name="Hahn M.W."/>
            <person name="Halligan D.L."/>
            <person name="Halpern A.L."/>
            <person name="Halter G.M."/>
            <person name="Han M.V."/>
            <person name="Heger A."/>
            <person name="Hillier L."/>
            <person name="Hinrichs A.S."/>
            <person name="Holmes I."/>
            <person name="Hoskins R.A."/>
            <person name="Hubisz M.J."/>
            <person name="Hultmark D."/>
            <person name="Huntley M.A."/>
            <person name="Jaffe D.B."/>
            <person name="Jagadeeshan S."/>
            <person name="Jeck W.R."/>
            <person name="Johnson J."/>
            <person name="Jones C.D."/>
            <person name="Jordan W.C."/>
            <person name="Karpen G.H."/>
            <person name="Kataoka E."/>
            <person name="Keightley P.D."/>
            <person name="Kheradpour P."/>
            <person name="Kirkness E.F."/>
            <person name="Koerich L.B."/>
            <person name="Kristiansen K."/>
            <person name="Kudrna D."/>
            <person name="Kulathinal R.J."/>
            <person name="Kumar S."/>
            <person name="Kwok R."/>
            <person name="Lander E."/>
            <person name="Langley C.H."/>
            <person name="Lapoint R."/>
            <person name="Lazzaro B.P."/>
            <person name="Lee S.J."/>
            <person name="Levesque L."/>
            <person name="Li R."/>
            <person name="Lin C.F."/>
            <person name="Lin M.F."/>
            <person name="Lindblad-Toh K."/>
            <person name="Llopart A."/>
            <person name="Long M."/>
            <person name="Low L."/>
            <person name="Lozovsky E."/>
            <person name="Lu J."/>
            <person name="Luo M."/>
            <person name="Machado C.A."/>
            <person name="Makalowski W."/>
            <person name="Marzo M."/>
            <person name="Matsuda M."/>
            <person name="Matzkin L."/>
            <person name="McAllister B."/>
            <person name="McBride C.S."/>
            <person name="McKernan B."/>
            <person name="McKernan K."/>
            <person name="Mendez-Lago M."/>
            <person name="Minx P."/>
            <person name="Mollenhauer M.U."/>
            <person name="Montooth K."/>
            <person name="Mount S.M."/>
            <person name="Mu X."/>
            <person name="Myers E."/>
            <person name="Negre B."/>
            <person name="Newfeld S."/>
            <person name="Nielsen R."/>
            <person name="Noor M.A."/>
            <person name="O'Grady P."/>
            <person name="Pachter L."/>
            <person name="Papaceit M."/>
            <person name="Parisi M.J."/>
            <person name="Parisi M."/>
            <person name="Parts L."/>
            <person name="Pedersen J.S."/>
            <person name="Pesole G."/>
            <person name="Phillippy A.M."/>
            <person name="Ponting C.P."/>
            <person name="Pop M."/>
            <person name="Porcelli D."/>
            <person name="Powell J.R."/>
            <person name="Prohaska S."/>
            <person name="Pruitt K."/>
            <person name="Puig M."/>
            <person name="Quesneville H."/>
            <person name="Ram K.R."/>
            <person name="Rand D."/>
            <person name="Rasmussen M.D."/>
            <person name="Reed L.K."/>
            <person name="Reenan R."/>
            <person name="Reily A."/>
            <person name="Remington K.A."/>
            <person name="Rieger T.T."/>
            <person name="Ritchie M.G."/>
            <person name="Robin C."/>
            <person name="Rogers Y.H."/>
            <person name="Rohde C."/>
            <person name="Rozas J."/>
            <person name="Rubenfield M.J."/>
            <person name="Ruiz A."/>
            <person name="Russo S."/>
            <person name="Salzberg S.L."/>
            <person name="Sanchez-Gracia A."/>
            <person name="Saranga D.J."/>
            <person name="Sato H."/>
            <person name="Schaeffer S.W."/>
            <person name="Schatz M.C."/>
            <person name="Schlenke T."/>
            <person name="Schwartz R."/>
            <person name="Segarra C."/>
            <person name="Singh R.S."/>
            <person name="Sirot L."/>
            <person name="Sirota M."/>
            <person name="Sisneros N.B."/>
            <person name="Smith C.D."/>
            <person name="Smith T.F."/>
            <person name="Spieth J."/>
            <person name="Stage D.E."/>
            <person name="Stark A."/>
            <person name="Stephan W."/>
            <person name="Strausberg R.L."/>
            <person name="Strempel S."/>
            <person name="Sturgill D."/>
            <person name="Sutton G."/>
            <person name="Sutton G.G."/>
            <person name="Tao W."/>
            <person name="Teichmann S."/>
            <person name="Tobari Y.N."/>
            <person name="Tomimura Y."/>
            <person name="Tsolas J.M."/>
            <person name="Valente V.L."/>
            <person name="Venter E."/>
            <person name="Venter J.C."/>
            <person name="Vicario S."/>
            <person name="Vieira F.G."/>
            <person name="Vilella A.J."/>
            <person name="Villasante A."/>
            <person name="Walenz B."/>
            <person name="Wang J."/>
            <person name="Wasserman M."/>
            <person name="Watts T."/>
            <person name="Wilson D."/>
            <person name="Wilson R.K."/>
            <person name="Wing R.A."/>
            <person name="Wolfner M.F."/>
            <person name="Wong A."/>
            <person name="Wong G.K."/>
            <person name="Wu C.I."/>
            <person name="Wu G."/>
            <person name="Yamamoto D."/>
            <person name="Yang H.P."/>
            <person name="Yang S.P."/>
            <person name="Yorke J.A."/>
            <person name="Yoshida K."/>
            <person name="Zdobnov E."/>
            <person name="Zhang P."/>
            <person name="Zhang Y."/>
            <person name="Zimin A.V."/>
            <person name="Baldwin J."/>
            <person name="Abdouelleil A."/>
            <person name="Abdulkadir J."/>
            <person name="Abebe A."/>
            <person name="Abera B."/>
            <person name="Abreu J."/>
            <person name="Acer S.C."/>
            <person name="Aftuck L."/>
            <person name="Alexander A."/>
            <person name="An P."/>
            <person name="Anderson E."/>
            <person name="Anderson S."/>
            <person name="Arachi H."/>
            <person name="Azer M."/>
            <person name="Bachantsang P."/>
            <person name="Barry A."/>
            <person name="Bayul T."/>
            <person name="Berlin A."/>
            <person name="Bessette D."/>
            <person name="Bloom T."/>
            <person name="Blye J."/>
            <person name="Boguslavskiy L."/>
            <person name="Bonnet C."/>
            <person name="Boukhgalter B."/>
            <person name="Bourzgui I."/>
            <person name="Brown A."/>
            <person name="Cahill P."/>
            <person name="Channer S."/>
            <person name="Cheshatsang Y."/>
            <person name="Chuda L."/>
            <person name="Citroen M."/>
            <person name="Collymore A."/>
            <person name="Cooke P."/>
            <person name="Costello M."/>
            <person name="D'Aco K."/>
            <person name="Daza R."/>
            <person name="De Haan G."/>
            <person name="DeGray S."/>
            <person name="DeMaso C."/>
            <person name="Dhargay N."/>
            <person name="Dooley K."/>
            <person name="Dooley E."/>
            <person name="Doricent M."/>
            <person name="Dorje P."/>
            <person name="Dorjee K."/>
            <person name="Dupes A."/>
            <person name="Elong R."/>
            <person name="Falk J."/>
            <person name="Farina A."/>
            <person name="Faro S."/>
            <person name="Ferguson D."/>
            <person name="Fisher S."/>
            <person name="Foley C.D."/>
            <person name="Franke A."/>
            <person name="Friedrich D."/>
            <person name="Gadbois L."/>
            <person name="Gearin G."/>
            <person name="Gearin C.R."/>
            <person name="Giannoukos G."/>
            <person name="Goode T."/>
            <person name="Graham J."/>
            <person name="Grandbois E."/>
            <person name="Grewal S."/>
            <person name="Gyaltsen K."/>
            <person name="Hafez N."/>
            <person name="Hagos B."/>
            <person name="Hall J."/>
            <person name="Henson C."/>
            <person name="Hollinger A."/>
            <person name="Honan T."/>
            <person name="Huard M.D."/>
            <person name="Hughes L."/>
            <person name="Hurhula B."/>
            <person name="Husby M.E."/>
            <person name="Kamat A."/>
            <person name="Kanga B."/>
            <person name="Kashin S."/>
            <person name="Khazanovich D."/>
            <person name="Kisner P."/>
            <person name="Lance K."/>
            <person name="Lara M."/>
            <person name="Lee W."/>
            <person name="Lennon N."/>
            <person name="Letendre F."/>
            <person name="LeVine R."/>
            <person name="Lipovsky A."/>
            <person name="Liu X."/>
            <person name="Liu J."/>
            <person name="Liu S."/>
            <person name="Lokyitsang T."/>
            <person name="Lokyitsang Y."/>
            <person name="Lubonja R."/>
            <person name="Lui A."/>
            <person name="MacDonald P."/>
            <person name="Magnisalis V."/>
            <person name="Maru K."/>
            <person name="Matthews C."/>
            <person name="McCusker W."/>
            <person name="McDonough S."/>
            <person name="Mehta T."/>
            <person name="Meldrim J."/>
            <person name="Meneus L."/>
            <person name="Mihai O."/>
            <person name="Mihalev A."/>
            <person name="Mihova T."/>
            <person name="Mittelman R."/>
            <person name="Mlenga V."/>
            <person name="Montmayeur A."/>
            <person name="Mulrain L."/>
            <person name="Navidi A."/>
            <person name="Naylor J."/>
            <person name="Negash T."/>
            <person name="Nguyen T."/>
            <person name="Nguyen N."/>
            <person name="Nicol R."/>
            <person name="Norbu C."/>
            <person name="Norbu N."/>
            <person name="Novod N."/>
            <person name="O'Neill B."/>
            <person name="Osman S."/>
            <person name="Markiewicz E."/>
            <person name="Oyono O.L."/>
            <person name="Patti C."/>
            <person name="Phunkhang P."/>
            <person name="Pierre F."/>
            <person name="Priest M."/>
            <person name="Raghuraman S."/>
            <person name="Rege F."/>
            <person name="Reyes R."/>
            <person name="Rise C."/>
            <person name="Rogov P."/>
            <person name="Ross K."/>
            <person name="Ryan E."/>
            <person name="Settipalli S."/>
            <person name="Shea T."/>
            <person name="Sherpa N."/>
            <person name="Shi L."/>
            <person name="Shih D."/>
            <person name="Sparrow T."/>
            <person name="Spaulding J."/>
            <person name="Stalker J."/>
            <person name="Stange-Thomann N."/>
            <person name="Stavropoulos S."/>
            <person name="Stone C."/>
            <person name="Strader C."/>
            <person name="Tesfaye S."/>
            <person name="Thomson T."/>
            <person name="Thoulutsang Y."/>
            <person name="Thoulutsang D."/>
            <person name="Topham K."/>
            <person name="Topping I."/>
            <person name="Tsamla T."/>
            <person name="Vassiliev H."/>
            <person name="Vo A."/>
            <person name="Wangchuk T."/>
            <person name="Wangdi T."/>
            <person name="Weiand M."/>
            <person name="Wilkinson J."/>
            <person name="Wilson A."/>
            <person name="Yadav S."/>
            <person name="Young G."/>
            <person name="Yu Q."/>
            <person name="Zembek L."/>
            <person name="Zhong D."/>
            <person name="Zimmer A."/>
            <person name="Zwirko Z."/>
            <person name="Jaffe D.B."/>
            <person name="Alvarez P."/>
            <person name="Brockman W."/>
            <person name="Butler J."/>
            <person name="Chin C."/>
            <person name="Gnerre S."/>
            <person name="Grabherr M."/>
            <person name="Kleber M."/>
            <person name="Mauceli E."/>
            <person name="MacCallum I."/>
        </authorList>
    </citation>
    <scope>NUCLEOTIDE SEQUENCE [LARGE SCALE GENOMIC DNA]</scope>
    <source>
        <strain evidence="10 11">TSC#14021-0224.01</strain>
    </source>
</reference>
<keyword evidence="3" id="KW-0106">Calcium</keyword>
<evidence type="ECO:0000256" key="2">
    <source>
        <dbReference type="ARBA" id="ARBA00022729"/>
    </source>
</evidence>
<dbReference type="SUPFAM" id="SSF50494">
    <property type="entry name" value="Trypsin-like serine proteases"/>
    <property type="match status" value="1"/>
</dbReference>
<name>B3P8F2_DROER</name>
<comment type="similarity">
    <text evidence="7">Belongs to the peptidase S1 family. CLIP subfamily.</text>
</comment>
<dbReference type="FunFam" id="2.40.10.10:FF:000028">
    <property type="entry name" value="Serine protease easter"/>
    <property type="match status" value="1"/>
</dbReference>
<dbReference type="HOGENOM" id="CLU_006842_0_3_1"/>
<keyword evidence="5" id="KW-1015">Disulfide bond</keyword>
<dbReference type="InterPro" id="IPR043504">
    <property type="entry name" value="Peptidase_S1_PA_chymotrypsin"/>
</dbReference>
<dbReference type="PROSITE" id="PS00135">
    <property type="entry name" value="TRYPSIN_SER"/>
    <property type="match status" value="1"/>
</dbReference>
<dbReference type="EMBL" id="CH954182">
    <property type="protein sequence ID" value="EDV53976.1"/>
    <property type="molecule type" value="Genomic_DNA"/>
</dbReference>
<evidence type="ECO:0000256" key="3">
    <source>
        <dbReference type="ARBA" id="ARBA00022837"/>
    </source>
</evidence>
<dbReference type="InterPro" id="IPR018114">
    <property type="entry name" value="TRYPSIN_HIS"/>
</dbReference>
<dbReference type="Proteomes" id="UP000008711">
    <property type="component" value="Unassembled WGS sequence"/>
</dbReference>
<dbReference type="GO" id="GO:0046872">
    <property type="term" value="F:metal ion binding"/>
    <property type="evidence" value="ECO:0007669"/>
    <property type="project" value="UniProtKB-KW"/>
</dbReference>
<dbReference type="InterPro" id="IPR051487">
    <property type="entry name" value="Ser/Thr_Proteases_Immune/Dev"/>
</dbReference>
<reference evidence="10 11" key="2">
    <citation type="journal article" date="2008" name="Bioinformatics">
        <title>Assembly reconciliation.</title>
        <authorList>
            <person name="Zimin A.V."/>
            <person name="Smith D.R."/>
            <person name="Sutton G."/>
            <person name="Yorke J.A."/>
        </authorList>
    </citation>
    <scope>NUCLEOTIDE SEQUENCE [LARGE SCALE GENOMIC DNA]</scope>
    <source>
        <strain evidence="10 11">TSC#14021-0224.01</strain>
    </source>
</reference>
<keyword evidence="8" id="KW-0378">Hydrolase</keyword>
<keyword evidence="1" id="KW-0479">Metal-binding</keyword>
<dbReference type="AlphaFoldDB" id="B3P8F2"/>
<evidence type="ECO:0000313" key="11">
    <source>
        <dbReference type="Proteomes" id="UP000008711"/>
    </source>
</evidence>
<keyword evidence="2" id="KW-0732">Signal</keyword>
<dbReference type="OMA" id="GNCAAPF"/>
<keyword evidence="8" id="KW-0720">Serine protease</keyword>
<sequence length="311" mass="35172">MDFYCQCRWDMPHSPDNRWCNIDTSETRLEKRFYTCCLEPGNVLPSSCGPVPSPFENKFDRVVRPNAYPWMAMLIYEKRKRKGPYANSVSKCAGSLINTRYVLTAAHCVTRGESISQGLVLRRVRLGEHDTHKNPDCDHGPPCSAPYVEIDVEYFKVHEAYANTSRFESDIALVRLKVPVRYTKEIQPICLLKDPINLRNMPLLIAGWGQTEVEANSSVLRYATVFEGLKYCKDTSFYRPETQICAGSRYGDNACDGDSGGPMMVSLHHGGEKSMYVAGIISYGYKCDGDTGTFYTVTGTFFKWIKAKLEP</sequence>
<evidence type="ECO:0000256" key="8">
    <source>
        <dbReference type="RuleBase" id="RU363034"/>
    </source>
</evidence>
<dbReference type="PANTHER" id="PTHR24256">
    <property type="entry name" value="TRYPTASE-RELATED"/>
    <property type="match status" value="1"/>
</dbReference>
<keyword evidence="8" id="KW-0645">Protease</keyword>
<evidence type="ECO:0000256" key="5">
    <source>
        <dbReference type="ARBA" id="ARBA00023157"/>
    </source>
</evidence>
<dbReference type="InterPro" id="IPR001314">
    <property type="entry name" value="Peptidase_S1A"/>
</dbReference>
<gene>
    <name evidence="10" type="primary">Dere\GG12412</name>
    <name evidence="10" type="ORF">Dere_GG12412</name>
</gene>
<dbReference type="Pfam" id="PF00089">
    <property type="entry name" value="Trypsin"/>
    <property type="match status" value="1"/>
</dbReference>
<dbReference type="Gene3D" id="2.40.10.10">
    <property type="entry name" value="Trypsin-like serine proteases"/>
    <property type="match status" value="2"/>
</dbReference>
<evidence type="ECO:0000256" key="1">
    <source>
        <dbReference type="ARBA" id="ARBA00022723"/>
    </source>
</evidence>
<organism evidence="10 11">
    <name type="scientific">Drosophila erecta</name>
    <name type="common">Fruit fly</name>
    <dbReference type="NCBI Taxonomy" id="7220"/>
    <lineage>
        <taxon>Eukaryota</taxon>
        <taxon>Metazoa</taxon>
        <taxon>Ecdysozoa</taxon>
        <taxon>Arthropoda</taxon>
        <taxon>Hexapoda</taxon>
        <taxon>Insecta</taxon>
        <taxon>Pterygota</taxon>
        <taxon>Neoptera</taxon>
        <taxon>Endopterygota</taxon>
        <taxon>Diptera</taxon>
        <taxon>Brachycera</taxon>
        <taxon>Muscomorpha</taxon>
        <taxon>Ephydroidea</taxon>
        <taxon>Drosophilidae</taxon>
        <taxon>Drosophila</taxon>
        <taxon>Sophophora</taxon>
    </lineage>
</organism>
<keyword evidence="6" id="KW-0325">Glycoprotein</keyword>
<dbReference type="InterPro" id="IPR033116">
    <property type="entry name" value="TRYPSIN_SER"/>
</dbReference>
<evidence type="ECO:0000256" key="6">
    <source>
        <dbReference type="ARBA" id="ARBA00023180"/>
    </source>
</evidence>
<dbReference type="OrthoDB" id="7845463at2759"/>
<dbReference type="PhylomeDB" id="B3P8F2"/>
<dbReference type="InterPro" id="IPR009003">
    <property type="entry name" value="Peptidase_S1_PA"/>
</dbReference>
<dbReference type="PROSITE" id="PS50240">
    <property type="entry name" value="TRYPSIN_DOM"/>
    <property type="match status" value="1"/>
</dbReference>
<dbReference type="PROSITE" id="PS00134">
    <property type="entry name" value="TRYPSIN_HIS"/>
    <property type="match status" value="1"/>
</dbReference>
<dbReference type="MEROPS" id="S01.A65"/>
<proteinExistence type="inferred from homology"/>
<evidence type="ECO:0000256" key="4">
    <source>
        <dbReference type="ARBA" id="ARBA00023145"/>
    </source>
</evidence>
<keyword evidence="11" id="KW-1185">Reference proteome</keyword>
<dbReference type="GO" id="GO:0004252">
    <property type="term" value="F:serine-type endopeptidase activity"/>
    <property type="evidence" value="ECO:0007669"/>
    <property type="project" value="InterPro"/>
</dbReference>
<dbReference type="eggNOG" id="KOG3627">
    <property type="taxonomic scope" value="Eukaryota"/>
</dbReference>
<evidence type="ECO:0000259" key="9">
    <source>
        <dbReference type="PROSITE" id="PS50240"/>
    </source>
</evidence>
<dbReference type="PRINTS" id="PR00722">
    <property type="entry name" value="CHYMOTRYPSIN"/>
</dbReference>
<evidence type="ECO:0000313" key="10">
    <source>
        <dbReference type="EMBL" id="EDV53976.1"/>
    </source>
</evidence>
<evidence type="ECO:0000256" key="7">
    <source>
        <dbReference type="ARBA" id="ARBA00024195"/>
    </source>
</evidence>
<keyword evidence="4" id="KW-0865">Zymogen</keyword>
<feature type="domain" description="Peptidase S1" evidence="9">
    <location>
        <begin position="43"/>
        <end position="310"/>
    </location>
</feature>
<accession>B3P8F2</accession>
<dbReference type="GO" id="GO:0006508">
    <property type="term" value="P:proteolysis"/>
    <property type="evidence" value="ECO:0007669"/>
    <property type="project" value="UniProtKB-KW"/>
</dbReference>
<dbReference type="CDD" id="cd00190">
    <property type="entry name" value="Tryp_SPc"/>
    <property type="match status" value="1"/>
</dbReference>